<evidence type="ECO:0000313" key="3">
    <source>
        <dbReference type="Proteomes" id="UP000001555"/>
    </source>
</evidence>
<dbReference type="AlphaFoldDB" id="B7Q9M0"/>
<organism>
    <name type="scientific">Ixodes scapularis</name>
    <name type="common">Black-legged tick</name>
    <name type="synonym">Deer tick</name>
    <dbReference type="NCBI Taxonomy" id="6945"/>
    <lineage>
        <taxon>Eukaryota</taxon>
        <taxon>Metazoa</taxon>
        <taxon>Ecdysozoa</taxon>
        <taxon>Arthropoda</taxon>
        <taxon>Chelicerata</taxon>
        <taxon>Arachnida</taxon>
        <taxon>Acari</taxon>
        <taxon>Parasitiformes</taxon>
        <taxon>Ixodida</taxon>
        <taxon>Ixodoidea</taxon>
        <taxon>Ixodidae</taxon>
        <taxon>Ixodinae</taxon>
        <taxon>Ixodes</taxon>
    </lineage>
</organism>
<feature type="non-terminal residue" evidence="1">
    <location>
        <position position="1"/>
    </location>
</feature>
<reference evidence="2" key="2">
    <citation type="submission" date="2020-05" db="UniProtKB">
        <authorList>
            <consortium name="EnsemblMetazoa"/>
        </authorList>
    </citation>
    <scope>IDENTIFICATION</scope>
    <source>
        <strain evidence="2">wikel</strain>
    </source>
</reference>
<dbReference type="PaxDb" id="6945-B7Q9M0"/>
<dbReference type="InParanoid" id="B7Q9M0"/>
<accession>B7Q9M0</accession>
<protein>
    <submittedName>
        <fullName evidence="1 2">Uncharacterized protein</fullName>
    </submittedName>
</protein>
<sequence length="87" mass="10282">EPPNRRFKSERGLLNVDRLDDEMFRSMFRFRKEHIGELQRALLMPETITSAQGVQMDGEEALYVTLRRLAYPNRWIDLEGVFGRHSS</sequence>
<reference evidence="1 3" key="1">
    <citation type="submission" date="2008-03" db="EMBL/GenBank/DDBJ databases">
        <title>Annotation of Ixodes scapularis.</title>
        <authorList>
            <consortium name="Ixodes scapularis Genome Project Consortium"/>
            <person name="Caler E."/>
            <person name="Hannick L.I."/>
            <person name="Bidwell S."/>
            <person name="Joardar V."/>
            <person name="Thiagarajan M."/>
            <person name="Amedeo P."/>
            <person name="Galinsky K.J."/>
            <person name="Schobel S."/>
            <person name="Inman J."/>
            <person name="Hostetler J."/>
            <person name="Miller J."/>
            <person name="Hammond M."/>
            <person name="Megy K."/>
            <person name="Lawson D."/>
            <person name="Kodira C."/>
            <person name="Sutton G."/>
            <person name="Meyer J."/>
            <person name="Hill C.A."/>
            <person name="Birren B."/>
            <person name="Nene V."/>
            <person name="Collins F."/>
            <person name="Alarcon-Chaidez F."/>
            <person name="Wikel S."/>
            <person name="Strausberg R."/>
        </authorList>
    </citation>
    <scope>NUCLEOTIDE SEQUENCE [LARGE SCALE GENOMIC DNA]</scope>
    <source>
        <strain evidence="3">Wikel</strain>
        <strain evidence="1">Wikel colony</strain>
    </source>
</reference>
<dbReference type="EnsemblMetazoa" id="ISCW010511-RA">
    <property type="protein sequence ID" value="ISCW010511-PA"/>
    <property type="gene ID" value="ISCW010511"/>
</dbReference>
<dbReference type="VEuPathDB" id="VectorBase:ISCW010511"/>
<dbReference type="Proteomes" id="UP000001555">
    <property type="component" value="Unassembled WGS sequence"/>
</dbReference>
<proteinExistence type="predicted"/>
<dbReference type="PANTHER" id="PTHR34615">
    <property type="entry name" value="PX DOMAIN-CONTAINING PROTEIN"/>
    <property type="match status" value="1"/>
</dbReference>
<feature type="non-terminal residue" evidence="1">
    <location>
        <position position="87"/>
    </location>
</feature>
<gene>
    <name evidence="1" type="ORF">IscW_ISCW010511</name>
</gene>
<keyword evidence="3" id="KW-1185">Reference proteome</keyword>
<dbReference type="VEuPathDB" id="VectorBase:ISCI010511"/>
<dbReference type="PANTHER" id="PTHR34615:SF1">
    <property type="entry name" value="PX DOMAIN-CONTAINING PROTEIN"/>
    <property type="match status" value="1"/>
</dbReference>
<dbReference type="EMBL" id="ABJB010961074">
    <property type="status" value="NOT_ANNOTATED_CDS"/>
    <property type="molecule type" value="Genomic_DNA"/>
</dbReference>
<dbReference type="EMBL" id="DS889670">
    <property type="protein sequence ID" value="EEC15542.1"/>
    <property type="molecule type" value="Genomic_DNA"/>
</dbReference>
<evidence type="ECO:0000313" key="1">
    <source>
        <dbReference type="EMBL" id="EEC15542.1"/>
    </source>
</evidence>
<dbReference type="OrthoDB" id="6485243at2759"/>
<dbReference type="HOGENOM" id="CLU_2489704_0_0_1"/>
<evidence type="ECO:0000313" key="2">
    <source>
        <dbReference type="EnsemblMetazoa" id="ISCW010511-PA"/>
    </source>
</evidence>
<name>B7Q9M0_IXOSC</name>
<dbReference type="VEuPathDB" id="VectorBase:ISCP_010110"/>